<evidence type="ECO:0000256" key="8">
    <source>
        <dbReference type="RuleBase" id="RU363041"/>
    </source>
</evidence>
<reference evidence="9 10" key="1">
    <citation type="submission" date="2019-06" db="EMBL/GenBank/DDBJ databases">
        <title>Sequencing the genomes of 1000 actinobacteria strains.</title>
        <authorList>
            <person name="Klenk H.-P."/>
        </authorList>
    </citation>
    <scope>NUCLEOTIDE SEQUENCE [LARGE SCALE GENOMIC DNA]</scope>
    <source>
        <strain evidence="9 10">DSM 43866</strain>
    </source>
</reference>
<comment type="subcellular location">
    <subcellularLocation>
        <location evidence="1 8">Cell membrane</location>
        <topology evidence="1 8">Multi-pass membrane protein</topology>
    </subcellularLocation>
</comment>
<evidence type="ECO:0000313" key="10">
    <source>
        <dbReference type="Proteomes" id="UP000320239"/>
    </source>
</evidence>
<dbReference type="InterPro" id="IPR052017">
    <property type="entry name" value="TSUP"/>
</dbReference>
<comment type="similarity">
    <text evidence="2 8">Belongs to the 4-toluene sulfonate uptake permease (TSUP) (TC 2.A.102) family.</text>
</comment>
<dbReference type="AlphaFoldDB" id="A0A561WK09"/>
<organism evidence="9 10">
    <name type="scientific">Actinoplanes teichomyceticus</name>
    <dbReference type="NCBI Taxonomy" id="1867"/>
    <lineage>
        <taxon>Bacteria</taxon>
        <taxon>Bacillati</taxon>
        <taxon>Actinomycetota</taxon>
        <taxon>Actinomycetes</taxon>
        <taxon>Micromonosporales</taxon>
        <taxon>Micromonosporaceae</taxon>
        <taxon>Actinoplanes</taxon>
    </lineage>
</organism>
<feature type="transmembrane region" description="Helical" evidence="8">
    <location>
        <begin position="194"/>
        <end position="213"/>
    </location>
</feature>
<gene>
    <name evidence="9" type="ORF">FHX34_102762</name>
</gene>
<evidence type="ECO:0000256" key="1">
    <source>
        <dbReference type="ARBA" id="ARBA00004651"/>
    </source>
</evidence>
<dbReference type="EMBL" id="VIWY01000002">
    <property type="protein sequence ID" value="TWG24209.1"/>
    <property type="molecule type" value="Genomic_DNA"/>
</dbReference>
<accession>A0A561WK09</accession>
<feature type="transmembrane region" description="Helical" evidence="8">
    <location>
        <begin position="68"/>
        <end position="87"/>
    </location>
</feature>
<dbReference type="GO" id="GO:0005886">
    <property type="term" value="C:plasma membrane"/>
    <property type="evidence" value="ECO:0007669"/>
    <property type="project" value="UniProtKB-SubCell"/>
</dbReference>
<keyword evidence="4 8" id="KW-1003">Cell membrane</keyword>
<dbReference type="InterPro" id="IPR002781">
    <property type="entry name" value="TM_pro_TauE-like"/>
</dbReference>
<keyword evidence="3" id="KW-0813">Transport</keyword>
<keyword evidence="6 8" id="KW-1133">Transmembrane helix</keyword>
<dbReference type="Pfam" id="PF01925">
    <property type="entry name" value="TauE"/>
    <property type="match status" value="1"/>
</dbReference>
<evidence type="ECO:0000256" key="6">
    <source>
        <dbReference type="ARBA" id="ARBA00022989"/>
    </source>
</evidence>
<feature type="transmembrane region" description="Helical" evidence="8">
    <location>
        <begin position="219"/>
        <end position="238"/>
    </location>
</feature>
<sequence>MLLTAGGVGAGLTGSMAGLASLVSYPVLLATGIPPVAANMTNTVALLASAVGAGAGARRELRGQGRRIARLSVLAVAGGLTGALLLMWTPSAAFERIVPGLIVLGALALLFRGPVRDWYLRPGWRPPVNLAVFLIAIYGGYFGAAAGVLLLAVLVVAVTEPFAVTNAVKSVVLGAANLVAAALYAVTGPVHWTAAALLAAGCLVGSGIGPALVRRTPERPLRTAIAVAALCLATYLWWRAG</sequence>
<comment type="caution">
    <text evidence="9">The sequence shown here is derived from an EMBL/GenBank/DDBJ whole genome shotgun (WGS) entry which is preliminary data.</text>
</comment>
<keyword evidence="10" id="KW-1185">Reference proteome</keyword>
<evidence type="ECO:0000256" key="3">
    <source>
        <dbReference type="ARBA" id="ARBA00022448"/>
    </source>
</evidence>
<evidence type="ECO:0000313" key="9">
    <source>
        <dbReference type="EMBL" id="TWG24209.1"/>
    </source>
</evidence>
<evidence type="ECO:0000256" key="7">
    <source>
        <dbReference type="ARBA" id="ARBA00023136"/>
    </source>
</evidence>
<keyword evidence="5 8" id="KW-0812">Transmembrane</keyword>
<name>A0A561WK09_ACTTI</name>
<feature type="transmembrane region" description="Helical" evidence="8">
    <location>
        <begin position="170"/>
        <end position="187"/>
    </location>
</feature>
<proteinExistence type="inferred from homology"/>
<evidence type="ECO:0000256" key="2">
    <source>
        <dbReference type="ARBA" id="ARBA00009142"/>
    </source>
</evidence>
<evidence type="ECO:0000256" key="5">
    <source>
        <dbReference type="ARBA" id="ARBA00022692"/>
    </source>
</evidence>
<keyword evidence="7 8" id="KW-0472">Membrane</keyword>
<feature type="transmembrane region" description="Helical" evidence="8">
    <location>
        <begin position="36"/>
        <end position="56"/>
    </location>
</feature>
<feature type="transmembrane region" description="Helical" evidence="8">
    <location>
        <begin position="132"/>
        <end position="158"/>
    </location>
</feature>
<dbReference type="PANTHER" id="PTHR30269:SF0">
    <property type="entry name" value="MEMBRANE TRANSPORTER PROTEIN YFCA-RELATED"/>
    <property type="match status" value="1"/>
</dbReference>
<protein>
    <recommendedName>
        <fullName evidence="8">Probable membrane transporter protein</fullName>
    </recommendedName>
</protein>
<evidence type="ECO:0000256" key="4">
    <source>
        <dbReference type="ARBA" id="ARBA00022475"/>
    </source>
</evidence>
<dbReference type="PANTHER" id="PTHR30269">
    <property type="entry name" value="TRANSMEMBRANE PROTEIN YFCA"/>
    <property type="match status" value="1"/>
</dbReference>
<dbReference type="Proteomes" id="UP000320239">
    <property type="component" value="Unassembled WGS sequence"/>
</dbReference>